<dbReference type="PANTHER" id="PTHR43861">
    <property type="entry name" value="TRANS-ACONITATE 2-METHYLTRANSFERASE-RELATED"/>
    <property type="match status" value="1"/>
</dbReference>
<dbReference type="AlphaFoldDB" id="A0A2N3N174"/>
<organism evidence="2 3">
    <name type="scientific">Lomentospora prolificans</name>
    <dbReference type="NCBI Taxonomy" id="41688"/>
    <lineage>
        <taxon>Eukaryota</taxon>
        <taxon>Fungi</taxon>
        <taxon>Dikarya</taxon>
        <taxon>Ascomycota</taxon>
        <taxon>Pezizomycotina</taxon>
        <taxon>Sordariomycetes</taxon>
        <taxon>Hypocreomycetidae</taxon>
        <taxon>Microascales</taxon>
        <taxon>Microascaceae</taxon>
        <taxon>Lomentospora</taxon>
    </lineage>
</organism>
<dbReference type="CDD" id="cd02440">
    <property type="entry name" value="AdoMet_MTases"/>
    <property type="match status" value="1"/>
</dbReference>
<dbReference type="STRING" id="41688.A0A2N3N174"/>
<protein>
    <recommendedName>
        <fullName evidence="1">Methyltransferase type 11 domain-containing protein</fullName>
    </recommendedName>
</protein>
<dbReference type="InterPro" id="IPR013216">
    <property type="entry name" value="Methyltransf_11"/>
</dbReference>
<sequence>MANLKGTFKLQDEVTQPVNFFNAIASIYDRSTGGSTREFAREILKLPQFDLPSDAVVLDNGCGTGAVIEEIIIHKRDAPIPQIVGVDPANALVDVAREKVAALPSAVAEKITLDVMSGEKLGFDDNTFTHTFTHLALPFFSDPVAGAKEIYRTLKPGGVAAVTTWVEVGFLRNVIQPAQKAVRPDQTPFNLPVKPEWFEPGHLTQVIKDGGFEKVASVNITAHHSLPTREQLVDWYMTMSGESTKDWSEEEKAALEKEIEAHVNEAAIPMTMVAGGQGFGIPSIGIVVVAHK</sequence>
<evidence type="ECO:0000313" key="3">
    <source>
        <dbReference type="Proteomes" id="UP000233524"/>
    </source>
</evidence>
<dbReference type="GO" id="GO:0008757">
    <property type="term" value="F:S-adenosylmethionine-dependent methyltransferase activity"/>
    <property type="evidence" value="ECO:0007669"/>
    <property type="project" value="InterPro"/>
</dbReference>
<evidence type="ECO:0000313" key="2">
    <source>
        <dbReference type="EMBL" id="PKS06180.1"/>
    </source>
</evidence>
<dbReference type="Proteomes" id="UP000233524">
    <property type="component" value="Unassembled WGS sequence"/>
</dbReference>
<evidence type="ECO:0000259" key="1">
    <source>
        <dbReference type="Pfam" id="PF08241"/>
    </source>
</evidence>
<feature type="domain" description="Methyltransferase type 11" evidence="1">
    <location>
        <begin position="58"/>
        <end position="161"/>
    </location>
</feature>
<gene>
    <name evidence="2" type="ORF">jhhlp_007497</name>
</gene>
<dbReference type="PANTHER" id="PTHR43861:SF1">
    <property type="entry name" value="TRANS-ACONITATE 2-METHYLTRANSFERASE"/>
    <property type="match status" value="1"/>
</dbReference>
<accession>A0A2N3N174</accession>
<dbReference type="VEuPathDB" id="FungiDB:jhhlp_007497"/>
<dbReference type="InParanoid" id="A0A2N3N174"/>
<dbReference type="OrthoDB" id="2013972at2759"/>
<dbReference type="SUPFAM" id="SSF53335">
    <property type="entry name" value="S-adenosyl-L-methionine-dependent methyltransferases"/>
    <property type="match status" value="1"/>
</dbReference>
<proteinExistence type="predicted"/>
<dbReference type="Pfam" id="PF08241">
    <property type="entry name" value="Methyltransf_11"/>
    <property type="match status" value="1"/>
</dbReference>
<keyword evidence="3" id="KW-1185">Reference proteome</keyword>
<name>A0A2N3N174_9PEZI</name>
<dbReference type="EMBL" id="NLAX01001036">
    <property type="protein sequence ID" value="PKS06180.1"/>
    <property type="molecule type" value="Genomic_DNA"/>
</dbReference>
<reference evidence="2 3" key="1">
    <citation type="journal article" date="2017" name="G3 (Bethesda)">
        <title>First Draft Genome Sequence of the Pathogenic Fungus Lomentospora prolificans (Formerly Scedosporium prolificans).</title>
        <authorList>
            <person name="Luo R."/>
            <person name="Zimin A."/>
            <person name="Workman R."/>
            <person name="Fan Y."/>
            <person name="Pertea G."/>
            <person name="Grossman N."/>
            <person name="Wear M.P."/>
            <person name="Jia B."/>
            <person name="Miller H."/>
            <person name="Casadevall A."/>
            <person name="Timp W."/>
            <person name="Zhang S.X."/>
            <person name="Salzberg S.L."/>
        </authorList>
    </citation>
    <scope>NUCLEOTIDE SEQUENCE [LARGE SCALE GENOMIC DNA]</scope>
    <source>
        <strain evidence="2 3">JHH-5317</strain>
    </source>
</reference>
<dbReference type="InterPro" id="IPR029063">
    <property type="entry name" value="SAM-dependent_MTases_sf"/>
</dbReference>
<comment type="caution">
    <text evidence="2">The sequence shown here is derived from an EMBL/GenBank/DDBJ whole genome shotgun (WGS) entry which is preliminary data.</text>
</comment>
<dbReference type="Gene3D" id="3.40.50.150">
    <property type="entry name" value="Vaccinia Virus protein VP39"/>
    <property type="match status" value="1"/>
</dbReference>